<dbReference type="EMBL" id="CP006912">
    <property type="protein sequence ID" value="AHB49888.1"/>
    <property type="molecule type" value="Genomic_DNA"/>
</dbReference>
<dbReference type="KEGG" id="hni:W911_03495"/>
<proteinExistence type="inferred from homology"/>
<dbReference type="GO" id="GO:0003677">
    <property type="term" value="F:DNA binding"/>
    <property type="evidence" value="ECO:0007669"/>
    <property type="project" value="UniProtKB-KW"/>
</dbReference>
<name>V5SH79_9HYPH</name>
<dbReference type="InterPro" id="IPR050808">
    <property type="entry name" value="Phage_Integrase"/>
</dbReference>
<protein>
    <recommendedName>
        <fullName evidence="5">Tyr recombinase domain-containing protein</fullName>
    </recommendedName>
</protein>
<feature type="domain" description="Tyr recombinase" evidence="5">
    <location>
        <begin position="204"/>
        <end position="405"/>
    </location>
</feature>
<dbReference type="InterPro" id="IPR011010">
    <property type="entry name" value="DNA_brk_join_enz"/>
</dbReference>
<dbReference type="Gene3D" id="3.30.160.390">
    <property type="entry name" value="Integrase, DNA-binding domain"/>
    <property type="match status" value="1"/>
</dbReference>
<dbReference type="Gene3D" id="1.10.443.10">
    <property type="entry name" value="Intergrase catalytic core"/>
    <property type="match status" value="1"/>
</dbReference>
<dbReference type="RefSeq" id="WP_023786113.1">
    <property type="nucleotide sequence ID" value="NC_022997.1"/>
</dbReference>
<dbReference type="PANTHER" id="PTHR30629">
    <property type="entry name" value="PROPHAGE INTEGRASE"/>
    <property type="match status" value="1"/>
</dbReference>
<sequence>MPTLKANHRVIKAARPVDGRRTRYRIDGLEGLWLDVSVTGKAYWYIRYQPGGRGTRTERWYRVGTRESVSLADAGQKARNVLTAAYANERDPHVERKVKRSETMRFADLYDDWHKRHASGLARVATDESTWQTHIKNGLGRQRLTDLRRGEIGKLRDRVAKTGGPIASNNVLVLINRILNWGVNEGVLEFNPAARLRKVGEVKPRERVLSPAEIPTFWRALEAMEGMTGEHMGKAEKGRMLSPATRSALRLMLLTGQRRTEVVEARKSELELDGNEPVWMIPGERTKNGLLHRVPLCSMACAEFKKAVAASSASSLYVFPSPVAAEDTPILASAVTRAMARLVGELKITKVSPHDLRRTVGTEMAKLGLPTHVRSLVLNHSAISRSITDAVYNRYAYDREKREALSAWEAELARLLSGTIRVAHCDAE</sequence>
<accession>V5SH79</accession>
<evidence type="ECO:0000313" key="6">
    <source>
        <dbReference type="EMBL" id="AHB49888.1"/>
    </source>
</evidence>
<evidence type="ECO:0000313" key="7">
    <source>
        <dbReference type="Proteomes" id="UP000018542"/>
    </source>
</evidence>
<dbReference type="InterPro" id="IPR025166">
    <property type="entry name" value="Integrase_DNA_bind_dom"/>
</dbReference>
<dbReference type="AlphaFoldDB" id="V5SH79"/>
<dbReference type="InterPro" id="IPR002104">
    <property type="entry name" value="Integrase_catalytic"/>
</dbReference>
<dbReference type="SUPFAM" id="SSF56349">
    <property type="entry name" value="DNA breaking-rejoining enzymes"/>
    <property type="match status" value="1"/>
</dbReference>
<evidence type="ECO:0000256" key="4">
    <source>
        <dbReference type="ARBA" id="ARBA00023172"/>
    </source>
</evidence>
<dbReference type="Proteomes" id="UP000018542">
    <property type="component" value="Chromosome"/>
</dbReference>
<dbReference type="InterPro" id="IPR038488">
    <property type="entry name" value="Integrase_DNA-bd_sf"/>
</dbReference>
<keyword evidence="4" id="KW-0233">DNA recombination</keyword>
<dbReference type="PANTHER" id="PTHR30629:SF2">
    <property type="entry name" value="PROPHAGE INTEGRASE INTS-RELATED"/>
    <property type="match status" value="1"/>
</dbReference>
<dbReference type="STRING" id="1029756.W911_03495"/>
<keyword evidence="2" id="KW-0229">DNA integration</keyword>
<dbReference type="CDD" id="cd00801">
    <property type="entry name" value="INT_P4_C"/>
    <property type="match status" value="1"/>
</dbReference>
<dbReference type="Pfam" id="PF22022">
    <property type="entry name" value="Phage_int_M"/>
    <property type="match status" value="1"/>
</dbReference>
<dbReference type="Gene3D" id="1.10.150.130">
    <property type="match status" value="1"/>
</dbReference>
<dbReference type="OrthoDB" id="7615137at2"/>
<comment type="similarity">
    <text evidence="1">Belongs to the 'phage' integrase family.</text>
</comment>
<dbReference type="InterPro" id="IPR053876">
    <property type="entry name" value="Phage_int_M"/>
</dbReference>
<keyword evidence="3" id="KW-0238">DNA-binding</keyword>
<evidence type="ECO:0000256" key="2">
    <source>
        <dbReference type="ARBA" id="ARBA00022908"/>
    </source>
</evidence>
<dbReference type="Pfam" id="PF13356">
    <property type="entry name" value="Arm-DNA-bind_3"/>
    <property type="match status" value="1"/>
</dbReference>
<gene>
    <name evidence="6" type="ORF">W911_03495</name>
</gene>
<dbReference type="Pfam" id="PF00589">
    <property type="entry name" value="Phage_integrase"/>
    <property type="match status" value="1"/>
</dbReference>
<keyword evidence="7" id="KW-1185">Reference proteome</keyword>
<evidence type="ECO:0000259" key="5">
    <source>
        <dbReference type="PROSITE" id="PS51898"/>
    </source>
</evidence>
<organism evidence="6 7">
    <name type="scientific">Hyphomicrobium nitrativorans NL23</name>
    <dbReference type="NCBI Taxonomy" id="1029756"/>
    <lineage>
        <taxon>Bacteria</taxon>
        <taxon>Pseudomonadati</taxon>
        <taxon>Pseudomonadota</taxon>
        <taxon>Alphaproteobacteria</taxon>
        <taxon>Hyphomicrobiales</taxon>
        <taxon>Hyphomicrobiaceae</taxon>
        <taxon>Hyphomicrobium</taxon>
    </lineage>
</organism>
<dbReference type="GO" id="GO:0015074">
    <property type="term" value="P:DNA integration"/>
    <property type="evidence" value="ECO:0007669"/>
    <property type="project" value="UniProtKB-KW"/>
</dbReference>
<dbReference type="PROSITE" id="PS51898">
    <property type="entry name" value="TYR_RECOMBINASE"/>
    <property type="match status" value="1"/>
</dbReference>
<dbReference type="HOGENOM" id="CLU_027562_0_4_5"/>
<dbReference type="InterPro" id="IPR013762">
    <property type="entry name" value="Integrase-like_cat_sf"/>
</dbReference>
<dbReference type="GO" id="GO:0006310">
    <property type="term" value="P:DNA recombination"/>
    <property type="evidence" value="ECO:0007669"/>
    <property type="project" value="UniProtKB-KW"/>
</dbReference>
<dbReference type="PATRIC" id="fig|1029756.8.peg.729"/>
<reference evidence="6 7" key="1">
    <citation type="journal article" date="2014" name="Genome Announc.">
        <title>Complete Genome Sequence of Hyphomicrobium nitrativorans Strain NL23, a Denitrifying Bacterium Isolated from Biofilm of a Methanol-Fed Denitrification System Treating Seawater at the Montreal Biodome.</title>
        <authorList>
            <person name="Martineau C."/>
            <person name="Villeneuve C."/>
            <person name="Mauffrey F."/>
            <person name="Villemur R."/>
        </authorList>
    </citation>
    <scope>NUCLEOTIDE SEQUENCE [LARGE SCALE GENOMIC DNA]</scope>
    <source>
        <strain evidence="6">NL23</strain>
    </source>
</reference>
<evidence type="ECO:0000256" key="3">
    <source>
        <dbReference type="ARBA" id="ARBA00023125"/>
    </source>
</evidence>
<dbReference type="InterPro" id="IPR010998">
    <property type="entry name" value="Integrase_recombinase_N"/>
</dbReference>
<evidence type="ECO:0000256" key="1">
    <source>
        <dbReference type="ARBA" id="ARBA00008857"/>
    </source>
</evidence>